<keyword evidence="8" id="KW-1185">Reference proteome</keyword>
<dbReference type="PROSITE" id="PS50135">
    <property type="entry name" value="ZF_ZZ_2"/>
    <property type="match status" value="1"/>
</dbReference>
<dbReference type="CDD" id="cd02249">
    <property type="entry name" value="ZZ"/>
    <property type="match status" value="1"/>
</dbReference>
<feature type="domain" description="ZZ-type" evidence="6">
    <location>
        <begin position="294"/>
        <end position="345"/>
    </location>
</feature>
<evidence type="ECO:0000313" key="8">
    <source>
        <dbReference type="Proteomes" id="UP000009168"/>
    </source>
</evidence>
<protein>
    <submittedName>
        <fullName evidence="7">ZZ-type zinc finger protein</fullName>
    </submittedName>
</protein>
<feature type="region of interest" description="Disordered" evidence="5">
    <location>
        <begin position="267"/>
        <end position="288"/>
    </location>
</feature>
<dbReference type="InterPro" id="IPR043145">
    <property type="entry name" value="Znf_ZZ_sf"/>
</dbReference>
<dbReference type="GeneID" id="24440886"/>
<dbReference type="Proteomes" id="UP000009168">
    <property type="component" value="Unassembled WGS sequence"/>
</dbReference>
<sequence length="647" mass="74731">MQHFEKYIKFKQIHFLVNNKVVNSLENYALDSSFKNFKSQVNQLLNIDITEYIISLQSSSEGKKDSKENINQQQDYESYIHKAHIQDSGTIHVYLDNQKLQVSNPNKEILDSCFEDYQKVNESFEFQPDENIKTQNQQTNLNQKYDASEAIIETSELSMVNPSIVLSQLHSKQRSSEYDSNNFNGNIKKASISNLNILTTKSNEKLTQSNEVAEIPEIFQEIKNQDFLENIINYEIMRQILNTFPKLQPDNIEDDIKIKQHIAYLQQQNAASRRSTSPQPKQQKKNDLSQSIVLSNYKCNICREQIENVRFHCLVCKNTDHCENCQREKRGDHNHPFMKYKNVTNVTSNKLNKSQRLFNNQMMNNLGNNLASQENFAAPNNVSFPFSQIVRNTTGPFGNISSATQSAIKTPLLTSNSNVQSGVFNFQNLQKSNISSLAQTMPSAQRQQQSQFYQFQQQPQQQQMQNQFFNPLQQSQNLNIPLPYTKEHFFNEMFTNQVTSQTYNQSNIPQSNINSALFQLNNQINQTNFSSNSSNQNSSENLTSQIKIINLSQNQTIRVAKGQQFTVTFMIKNSSQIQFPEGTVIKGNGSFKHVQQRINPLKYDEIDEIKLELKAPTNQTDAFQYFKITFPNGMEYPLRLSFELQLL</sequence>
<dbReference type="InParanoid" id="W7XBR7"/>
<dbReference type="KEGG" id="tet:TTHERM_000841370"/>
<evidence type="ECO:0000313" key="7">
    <source>
        <dbReference type="EMBL" id="EWS71126.1"/>
    </source>
</evidence>
<dbReference type="RefSeq" id="XP_012656334.1">
    <property type="nucleotide sequence ID" value="XM_012800880.1"/>
</dbReference>
<organism evidence="7 8">
    <name type="scientific">Tetrahymena thermophila (strain SB210)</name>
    <dbReference type="NCBI Taxonomy" id="312017"/>
    <lineage>
        <taxon>Eukaryota</taxon>
        <taxon>Sar</taxon>
        <taxon>Alveolata</taxon>
        <taxon>Ciliophora</taxon>
        <taxon>Intramacronucleata</taxon>
        <taxon>Oligohymenophorea</taxon>
        <taxon>Hymenostomatida</taxon>
        <taxon>Tetrahymenina</taxon>
        <taxon>Tetrahymenidae</taxon>
        <taxon>Tetrahymena</taxon>
    </lineage>
</organism>
<evidence type="ECO:0000259" key="6">
    <source>
        <dbReference type="PROSITE" id="PS50135"/>
    </source>
</evidence>
<dbReference type="GO" id="GO:0008270">
    <property type="term" value="F:zinc ion binding"/>
    <property type="evidence" value="ECO:0007669"/>
    <property type="project" value="UniProtKB-KW"/>
</dbReference>
<dbReference type="EMBL" id="GG662249">
    <property type="protein sequence ID" value="EWS71126.1"/>
    <property type="molecule type" value="Genomic_DNA"/>
</dbReference>
<dbReference type="SMART" id="SM00291">
    <property type="entry name" value="ZnF_ZZ"/>
    <property type="match status" value="1"/>
</dbReference>
<reference evidence="8" key="1">
    <citation type="journal article" date="2006" name="PLoS Biol.">
        <title>Macronuclear genome sequence of the ciliate Tetrahymena thermophila, a model eukaryote.</title>
        <authorList>
            <person name="Eisen J.A."/>
            <person name="Coyne R.S."/>
            <person name="Wu M."/>
            <person name="Wu D."/>
            <person name="Thiagarajan M."/>
            <person name="Wortman J.R."/>
            <person name="Badger J.H."/>
            <person name="Ren Q."/>
            <person name="Amedeo P."/>
            <person name="Jones K.M."/>
            <person name="Tallon L.J."/>
            <person name="Delcher A.L."/>
            <person name="Salzberg S.L."/>
            <person name="Silva J.C."/>
            <person name="Haas B.J."/>
            <person name="Majoros W.H."/>
            <person name="Farzad M."/>
            <person name="Carlton J.M."/>
            <person name="Smith R.K. Jr."/>
            <person name="Garg J."/>
            <person name="Pearlman R.E."/>
            <person name="Karrer K.M."/>
            <person name="Sun L."/>
            <person name="Manning G."/>
            <person name="Elde N.C."/>
            <person name="Turkewitz A.P."/>
            <person name="Asai D.J."/>
            <person name="Wilkes D.E."/>
            <person name="Wang Y."/>
            <person name="Cai H."/>
            <person name="Collins K."/>
            <person name="Stewart B.A."/>
            <person name="Lee S.R."/>
            <person name="Wilamowska K."/>
            <person name="Weinberg Z."/>
            <person name="Ruzzo W.L."/>
            <person name="Wloga D."/>
            <person name="Gaertig J."/>
            <person name="Frankel J."/>
            <person name="Tsao C.-C."/>
            <person name="Gorovsky M.A."/>
            <person name="Keeling P.J."/>
            <person name="Waller R.F."/>
            <person name="Patron N.J."/>
            <person name="Cherry J.M."/>
            <person name="Stover N.A."/>
            <person name="Krieger C.J."/>
            <person name="del Toro C."/>
            <person name="Ryder H.F."/>
            <person name="Williamson S.C."/>
            <person name="Barbeau R.A."/>
            <person name="Hamilton E.P."/>
            <person name="Orias E."/>
        </authorList>
    </citation>
    <scope>NUCLEOTIDE SEQUENCE [LARGE SCALE GENOMIC DNA]</scope>
    <source>
        <strain evidence="8">SB210</strain>
    </source>
</reference>
<dbReference type="Pfam" id="PF00569">
    <property type="entry name" value="ZZ"/>
    <property type="match status" value="1"/>
</dbReference>
<keyword evidence="1" id="KW-0479">Metal-binding</keyword>
<gene>
    <name evidence="7" type="ORF">TTHERM_000841370</name>
</gene>
<keyword evidence="2 4" id="KW-0863">Zinc-finger</keyword>
<accession>W7XBR7</accession>
<evidence type="ECO:0000256" key="1">
    <source>
        <dbReference type="ARBA" id="ARBA00022723"/>
    </source>
</evidence>
<dbReference type="OrthoDB" id="661148at2759"/>
<dbReference type="Gene3D" id="3.30.60.90">
    <property type="match status" value="1"/>
</dbReference>
<feature type="compositionally biased region" description="Polar residues" evidence="5">
    <location>
        <begin position="267"/>
        <end position="281"/>
    </location>
</feature>
<dbReference type="InterPro" id="IPR000433">
    <property type="entry name" value="Znf_ZZ"/>
</dbReference>
<keyword evidence="3" id="KW-0862">Zinc</keyword>
<dbReference type="SUPFAM" id="SSF57850">
    <property type="entry name" value="RING/U-box"/>
    <property type="match status" value="1"/>
</dbReference>
<proteinExistence type="predicted"/>
<dbReference type="AlphaFoldDB" id="W7XBR7"/>
<evidence type="ECO:0000256" key="2">
    <source>
        <dbReference type="ARBA" id="ARBA00022771"/>
    </source>
</evidence>
<evidence type="ECO:0000256" key="5">
    <source>
        <dbReference type="SAM" id="MobiDB-lite"/>
    </source>
</evidence>
<evidence type="ECO:0000256" key="3">
    <source>
        <dbReference type="ARBA" id="ARBA00022833"/>
    </source>
</evidence>
<name>W7XBR7_TETTS</name>
<evidence type="ECO:0000256" key="4">
    <source>
        <dbReference type="PROSITE-ProRule" id="PRU00228"/>
    </source>
</evidence>